<dbReference type="PROSITE" id="PS50894">
    <property type="entry name" value="HPT"/>
    <property type="match status" value="1"/>
</dbReference>
<name>A0A4P9XZJ3_9FUNG</name>
<dbReference type="AlphaFoldDB" id="A0A4P9XZJ3"/>
<evidence type="ECO:0000313" key="4">
    <source>
        <dbReference type="EMBL" id="RKP10900.1"/>
    </source>
</evidence>
<protein>
    <submittedName>
        <fullName evidence="4">Signal transduction histidine kinase</fullName>
    </submittedName>
</protein>
<gene>
    <name evidence="4" type="ORF">THASP1DRAFT_27324</name>
</gene>
<dbReference type="STRING" id="78915.A0A4P9XZJ3"/>
<keyword evidence="1" id="KW-0597">Phosphoprotein</keyword>
<dbReference type="InterPro" id="IPR045871">
    <property type="entry name" value="AHP1-5/YPD1"/>
</dbReference>
<dbReference type="GO" id="GO:0043424">
    <property type="term" value="F:protein histidine kinase binding"/>
    <property type="evidence" value="ECO:0007669"/>
    <property type="project" value="InterPro"/>
</dbReference>
<feature type="compositionally biased region" description="Polar residues" evidence="2">
    <location>
        <begin position="1"/>
        <end position="10"/>
    </location>
</feature>
<dbReference type="OrthoDB" id="1673781at2759"/>
<dbReference type="Proteomes" id="UP000271241">
    <property type="component" value="Unassembled WGS sequence"/>
</dbReference>
<feature type="region of interest" description="Disordered" evidence="2">
    <location>
        <begin position="1"/>
        <end position="89"/>
    </location>
</feature>
<dbReference type="EMBL" id="KZ992433">
    <property type="protein sequence ID" value="RKP10900.1"/>
    <property type="molecule type" value="Genomic_DNA"/>
</dbReference>
<keyword evidence="4" id="KW-0418">Kinase</keyword>
<evidence type="ECO:0000256" key="2">
    <source>
        <dbReference type="SAM" id="MobiDB-lite"/>
    </source>
</evidence>
<evidence type="ECO:0000313" key="5">
    <source>
        <dbReference type="Proteomes" id="UP000271241"/>
    </source>
</evidence>
<dbReference type="PANTHER" id="PTHR28242:SF52">
    <property type="entry name" value="PHOSPHORELAY INTERMEDIATE PROTEIN YPD1"/>
    <property type="match status" value="1"/>
</dbReference>
<feature type="domain" description="HPt" evidence="3">
    <location>
        <begin position="110"/>
        <end position="208"/>
    </location>
</feature>
<dbReference type="Gene3D" id="1.20.120.160">
    <property type="entry name" value="HPT domain"/>
    <property type="match status" value="1"/>
</dbReference>
<evidence type="ECO:0000259" key="3">
    <source>
        <dbReference type="PROSITE" id="PS50894"/>
    </source>
</evidence>
<keyword evidence="5" id="KW-1185">Reference proteome</keyword>
<organism evidence="4 5">
    <name type="scientific">Thamnocephalis sphaerospora</name>
    <dbReference type="NCBI Taxonomy" id="78915"/>
    <lineage>
        <taxon>Eukaryota</taxon>
        <taxon>Fungi</taxon>
        <taxon>Fungi incertae sedis</taxon>
        <taxon>Zoopagomycota</taxon>
        <taxon>Zoopagomycotina</taxon>
        <taxon>Zoopagomycetes</taxon>
        <taxon>Zoopagales</taxon>
        <taxon>Sigmoideomycetaceae</taxon>
        <taxon>Thamnocephalis</taxon>
    </lineage>
</organism>
<dbReference type="GO" id="GO:0005634">
    <property type="term" value="C:nucleus"/>
    <property type="evidence" value="ECO:0007669"/>
    <property type="project" value="TreeGrafter"/>
</dbReference>
<sequence>MSTATTTVSTKVGEDTAATAAKVNPPESAAVPVADTASPSKDKQDAAKTETPKVAESSPDGTAEKKSEETNVAAAAAEEVEEEDDDNAEDVIDDLVFGQLLEMDDEDDDEHEFSKSIVLNFFEQATTTFEEMDQAIENKDLDEYARLGHFFKGSSATLGLRKVQETCEKIQHSQASADDASLPSIDSNAALIRGAELLVRLKREYKQAERHLCHIYKVGSAAELAGA</sequence>
<keyword evidence="4" id="KW-0808">Transferase</keyword>
<dbReference type="PANTHER" id="PTHR28242">
    <property type="entry name" value="PHOSPHORELAY INTERMEDIATE PROTEIN YPD1"/>
    <property type="match status" value="1"/>
</dbReference>
<accession>A0A4P9XZJ3</accession>
<dbReference type="GO" id="GO:0009927">
    <property type="term" value="F:histidine phosphotransfer kinase activity"/>
    <property type="evidence" value="ECO:0007669"/>
    <property type="project" value="InterPro"/>
</dbReference>
<dbReference type="Pfam" id="PF01627">
    <property type="entry name" value="Hpt"/>
    <property type="match status" value="1"/>
</dbReference>
<dbReference type="GO" id="GO:0000160">
    <property type="term" value="P:phosphorelay signal transduction system"/>
    <property type="evidence" value="ECO:0007669"/>
    <property type="project" value="InterPro"/>
</dbReference>
<feature type="modified residue" description="Phosphohistidine" evidence="1">
    <location>
        <position position="149"/>
    </location>
</feature>
<proteinExistence type="predicted"/>
<feature type="compositionally biased region" description="Acidic residues" evidence="2">
    <location>
        <begin position="78"/>
        <end position="89"/>
    </location>
</feature>
<dbReference type="InterPro" id="IPR036641">
    <property type="entry name" value="HPT_dom_sf"/>
</dbReference>
<dbReference type="InterPro" id="IPR008207">
    <property type="entry name" value="Sig_transdc_His_kin_Hpt_dom"/>
</dbReference>
<dbReference type="GO" id="GO:0005737">
    <property type="term" value="C:cytoplasm"/>
    <property type="evidence" value="ECO:0007669"/>
    <property type="project" value="TreeGrafter"/>
</dbReference>
<evidence type="ECO:0000256" key="1">
    <source>
        <dbReference type="PROSITE-ProRule" id="PRU00110"/>
    </source>
</evidence>
<reference evidence="5" key="1">
    <citation type="journal article" date="2018" name="Nat. Microbiol.">
        <title>Leveraging single-cell genomics to expand the fungal tree of life.</title>
        <authorList>
            <person name="Ahrendt S.R."/>
            <person name="Quandt C.A."/>
            <person name="Ciobanu D."/>
            <person name="Clum A."/>
            <person name="Salamov A."/>
            <person name="Andreopoulos B."/>
            <person name="Cheng J.F."/>
            <person name="Woyke T."/>
            <person name="Pelin A."/>
            <person name="Henrissat B."/>
            <person name="Reynolds N.K."/>
            <person name="Benny G.L."/>
            <person name="Smith M.E."/>
            <person name="James T.Y."/>
            <person name="Grigoriev I.V."/>
        </authorList>
    </citation>
    <scope>NUCLEOTIDE SEQUENCE [LARGE SCALE GENOMIC DNA]</scope>
    <source>
        <strain evidence="5">RSA 1356</strain>
    </source>
</reference>
<dbReference type="SUPFAM" id="SSF47226">
    <property type="entry name" value="Histidine-containing phosphotransfer domain, HPT domain"/>
    <property type="match status" value="1"/>
</dbReference>
<feature type="compositionally biased region" description="Basic and acidic residues" evidence="2">
    <location>
        <begin position="40"/>
        <end position="53"/>
    </location>
</feature>